<feature type="domain" description="NAD(P)-binding" evidence="3">
    <location>
        <begin position="135"/>
        <end position="249"/>
    </location>
</feature>
<dbReference type="InterPro" id="IPR016040">
    <property type="entry name" value="NAD(P)-bd_dom"/>
</dbReference>
<name>A0A7G9Y179_9EURY</name>
<dbReference type="Pfam" id="PF01370">
    <property type="entry name" value="Epimerase"/>
    <property type="match status" value="1"/>
</dbReference>
<dbReference type="SUPFAM" id="SSF51735">
    <property type="entry name" value="NAD(P)-binding Rossmann-fold domains"/>
    <property type="match status" value="1"/>
</dbReference>
<dbReference type="Gene3D" id="3.40.50.720">
    <property type="entry name" value="NAD(P)-binding Rossmann-like Domain"/>
    <property type="match status" value="2"/>
</dbReference>
<comment type="similarity">
    <text evidence="1">Belongs to the NAD(P)-dependent epimerase/dehydratase family.</text>
</comment>
<dbReference type="EC" id="5.1.3.20" evidence="4"/>
<dbReference type="EMBL" id="MT630760">
    <property type="protein sequence ID" value="QNO42740.1"/>
    <property type="molecule type" value="Genomic_DNA"/>
</dbReference>
<protein>
    <submittedName>
        <fullName evidence="4">ADP-L-glycero-D-manno-heptose-6-epimerase</fullName>
        <ecNumber evidence="4">5.1.3.20</ecNumber>
    </submittedName>
</protein>
<gene>
    <name evidence="4" type="primary">hldD</name>
    <name evidence="5" type="ORF">BPAOADCO_00004</name>
    <name evidence="4" type="ORF">PIKABMHP_00004</name>
</gene>
<dbReference type="PANTHER" id="PTHR43000">
    <property type="entry name" value="DTDP-D-GLUCOSE 4,6-DEHYDRATASE-RELATED"/>
    <property type="match status" value="1"/>
</dbReference>
<proteinExistence type="inferred from homology"/>
<dbReference type="Pfam" id="PF16363">
    <property type="entry name" value="GDP_Man_Dehyd"/>
    <property type="match status" value="1"/>
</dbReference>
<keyword evidence="4" id="KW-0413">Isomerase</keyword>
<dbReference type="EMBL" id="MT630670">
    <property type="protein sequence ID" value="QNO41763.1"/>
    <property type="molecule type" value="Genomic_DNA"/>
</dbReference>
<organism evidence="4">
    <name type="scientific">Candidatus Methanogaster sp. ANME-2c ERB4</name>
    <dbReference type="NCBI Taxonomy" id="2759911"/>
    <lineage>
        <taxon>Archaea</taxon>
        <taxon>Methanobacteriati</taxon>
        <taxon>Methanobacteriota</taxon>
        <taxon>Stenosarchaea group</taxon>
        <taxon>Methanomicrobia</taxon>
        <taxon>Methanosarcinales</taxon>
        <taxon>ANME-2 cluster</taxon>
        <taxon>Candidatus Methanogasteraceae</taxon>
        <taxon>Candidatus Methanogaster</taxon>
    </lineage>
</organism>
<dbReference type="InterPro" id="IPR001509">
    <property type="entry name" value="Epimerase_deHydtase"/>
</dbReference>
<evidence type="ECO:0000259" key="2">
    <source>
        <dbReference type="Pfam" id="PF01370"/>
    </source>
</evidence>
<feature type="domain" description="NAD-dependent epimerase/dehydratase" evidence="2">
    <location>
        <begin position="3"/>
        <end position="131"/>
    </location>
</feature>
<evidence type="ECO:0000256" key="1">
    <source>
        <dbReference type="ARBA" id="ARBA00007637"/>
    </source>
</evidence>
<sequence length="259" mass="28840">MKALVTGCAGFIGSHPADNLLNLDYSVVGIDCFTDYYQRAIKEENIVVASGHKDFEFIEEDILEIDRFPSVDYVFHLAAQSGVRASWGGSFEIYTRNKVEATQKLLEFYKSAKIKKFVFASSPPVYGSGQRLDMVIYKFIPAILDGGEIVVYGAGTQARDFTYVDDAVEANISAANTDLIGEVFNVGGGSGISVNELIKLTEKITGKTAKIKYMEKKKGDMNDTLADITKITKLLRWTSKTMMEEGFKRQIKWMKSKSQ</sequence>
<evidence type="ECO:0000259" key="3">
    <source>
        <dbReference type="Pfam" id="PF16363"/>
    </source>
</evidence>
<evidence type="ECO:0000313" key="5">
    <source>
        <dbReference type="EMBL" id="QNO42740.1"/>
    </source>
</evidence>
<evidence type="ECO:0000313" key="4">
    <source>
        <dbReference type="EMBL" id="QNO41763.1"/>
    </source>
</evidence>
<dbReference type="GO" id="GO:0008712">
    <property type="term" value="F:ADP-glyceromanno-heptose 6-epimerase activity"/>
    <property type="evidence" value="ECO:0007669"/>
    <property type="project" value="UniProtKB-EC"/>
</dbReference>
<dbReference type="InterPro" id="IPR036291">
    <property type="entry name" value="NAD(P)-bd_dom_sf"/>
</dbReference>
<accession>A0A7G9Y179</accession>
<dbReference type="AlphaFoldDB" id="A0A7G9Y179"/>
<reference evidence="4" key="1">
    <citation type="submission" date="2020-06" db="EMBL/GenBank/DDBJ databases">
        <title>Unique genomic features of the anaerobic methanotrophic archaea.</title>
        <authorList>
            <person name="Chadwick G.L."/>
            <person name="Skennerton C.T."/>
            <person name="Laso-Perez R."/>
            <person name="Leu A.O."/>
            <person name="Speth D.R."/>
            <person name="Yu H."/>
            <person name="Morgan-Lang C."/>
            <person name="Hatzenpichler R."/>
            <person name="Goudeau D."/>
            <person name="Malmstrom R."/>
            <person name="Brazelton W.J."/>
            <person name="Woyke T."/>
            <person name="Hallam S.J."/>
            <person name="Tyson G.W."/>
            <person name="Wegener G."/>
            <person name="Boetius A."/>
            <person name="Orphan V."/>
        </authorList>
    </citation>
    <scope>NUCLEOTIDE SEQUENCE</scope>
</reference>